<protein>
    <submittedName>
        <fullName evidence="1">DUF2934 family protein</fullName>
    </submittedName>
</protein>
<organism evidence="1 2">
    <name type="scientific">Neorhizobium alkalisoli</name>
    <dbReference type="NCBI Taxonomy" id="528178"/>
    <lineage>
        <taxon>Bacteria</taxon>
        <taxon>Pseudomonadati</taxon>
        <taxon>Pseudomonadota</taxon>
        <taxon>Alphaproteobacteria</taxon>
        <taxon>Hyphomicrobiales</taxon>
        <taxon>Rhizobiaceae</taxon>
        <taxon>Rhizobium/Agrobacterium group</taxon>
        <taxon>Neorhizobium</taxon>
    </lineage>
</organism>
<dbReference type="RefSeq" id="WP_145643782.1">
    <property type="nucleotide sequence ID" value="NZ_VIWP01000023.1"/>
</dbReference>
<accession>A0A561PVU2</accession>
<dbReference type="Proteomes" id="UP000320653">
    <property type="component" value="Unassembled WGS sequence"/>
</dbReference>
<proteinExistence type="predicted"/>
<dbReference type="OrthoDB" id="9811127at2"/>
<dbReference type="AlphaFoldDB" id="A0A561PVU2"/>
<evidence type="ECO:0000313" key="2">
    <source>
        <dbReference type="Proteomes" id="UP000320653"/>
    </source>
</evidence>
<gene>
    <name evidence="1" type="ORF">FHW37_12312</name>
</gene>
<dbReference type="Pfam" id="PF11154">
    <property type="entry name" value="DUF2934"/>
    <property type="match status" value="1"/>
</dbReference>
<keyword evidence="2" id="KW-1185">Reference proteome</keyword>
<evidence type="ECO:0000313" key="1">
    <source>
        <dbReference type="EMBL" id="TWF42234.1"/>
    </source>
</evidence>
<dbReference type="EMBL" id="VIWP01000023">
    <property type="protein sequence ID" value="TWF42234.1"/>
    <property type="molecule type" value="Genomic_DNA"/>
</dbReference>
<comment type="caution">
    <text evidence="1">The sequence shown here is derived from an EMBL/GenBank/DDBJ whole genome shotgun (WGS) entry which is preliminary data.</text>
</comment>
<name>A0A561PVU2_9HYPH</name>
<reference evidence="1 2" key="1">
    <citation type="submission" date="2019-06" db="EMBL/GenBank/DDBJ databases">
        <title>Sorghum-associated microbial communities from plants grown in Nebraska, USA.</title>
        <authorList>
            <person name="Schachtman D."/>
        </authorList>
    </citation>
    <scope>NUCLEOTIDE SEQUENCE [LARGE SCALE GENOMIC DNA]</scope>
    <source>
        <strain evidence="1 2">1225</strain>
    </source>
</reference>
<sequence length="69" mass="7991">MSIDRDEWISQRAFAIWEEQGRPHGFDGEHWAQANMEWEERDGPLEGARVELTPEGESFSGSTPFRRAI</sequence>
<dbReference type="InterPro" id="IPR021327">
    <property type="entry name" value="DUF2934"/>
</dbReference>